<feature type="transmembrane region" description="Helical" evidence="5">
    <location>
        <begin position="302"/>
        <end position="322"/>
    </location>
</feature>
<evidence type="ECO:0000313" key="8">
    <source>
        <dbReference type="Proteomes" id="UP001147782"/>
    </source>
</evidence>
<evidence type="ECO:0000256" key="2">
    <source>
        <dbReference type="ARBA" id="ARBA00022692"/>
    </source>
</evidence>
<keyword evidence="3 5" id="KW-1133">Transmembrane helix</keyword>
<keyword evidence="4 5" id="KW-0472">Membrane</keyword>
<comment type="caution">
    <text evidence="7">The sequence shown here is derived from an EMBL/GenBank/DDBJ whole genome shotgun (WGS) entry which is preliminary data.</text>
</comment>
<protein>
    <recommendedName>
        <fullName evidence="6">Major facilitator superfamily (MFS) profile domain-containing protein</fullName>
    </recommendedName>
</protein>
<dbReference type="PROSITE" id="PS50850">
    <property type="entry name" value="MFS"/>
    <property type="match status" value="1"/>
</dbReference>
<dbReference type="SUPFAM" id="SSF103473">
    <property type="entry name" value="MFS general substrate transporter"/>
    <property type="match status" value="1"/>
</dbReference>
<feature type="transmembrane region" description="Helical" evidence="5">
    <location>
        <begin position="197"/>
        <end position="218"/>
    </location>
</feature>
<dbReference type="InterPro" id="IPR011701">
    <property type="entry name" value="MFS"/>
</dbReference>
<keyword evidence="2 5" id="KW-0812">Transmembrane</keyword>
<feature type="transmembrane region" description="Helical" evidence="5">
    <location>
        <begin position="164"/>
        <end position="185"/>
    </location>
</feature>
<evidence type="ECO:0000256" key="4">
    <source>
        <dbReference type="ARBA" id="ARBA00023136"/>
    </source>
</evidence>
<accession>A0A9W9UYA7</accession>
<feature type="transmembrane region" description="Helical" evidence="5">
    <location>
        <begin position="224"/>
        <end position="244"/>
    </location>
</feature>
<dbReference type="AlphaFoldDB" id="A0A9W9UYA7"/>
<evidence type="ECO:0000256" key="3">
    <source>
        <dbReference type="ARBA" id="ARBA00022989"/>
    </source>
</evidence>
<feature type="transmembrane region" description="Helical" evidence="5">
    <location>
        <begin position="442"/>
        <end position="465"/>
    </location>
</feature>
<name>A0A9W9UYA7_9EURO</name>
<proteinExistence type="predicted"/>
<dbReference type="PANTHER" id="PTHR23507:SF1">
    <property type="entry name" value="FI18259P1-RELATED"/>
    <property type="match status" value="1"/>
</dbReference>
<feature type="transmembrane region" description="Helical" evidence="5">
    <location>
        <begin position="130"/>
        <end position="152"/>
    </location>
</feature>
<feature type="transmembrane region" description="Helical" evidence="5">
    <location>
        <begin position="356"/>
        <end position="374"/>
    </location>
</feature>
<dbReference type="GO" id="GO:0022857">
    <property type="term" value="F:transmembrane transporter activity"/>
    <property type="evidence" value="ECO:0007669"/>
    <property type="project" value="InterPro"/>
</dbReference>
<gene>
    <name evidence="7" type="ORF">N7496_012078</name>
</gene>
<feature type="transmembrane region" description="Helical" evidence="5">
    <location>
        <begin position="477"/>
        <end position="495"/>
    </location>
</feature>
<dbReference type="OrthoDB" id="194139at2759"/>
<reference evidence="7" key="1">
    <citation type="submission" date="2022-11" db="EMBL/GenBank/DDBJ databases">
        <authorList>
            <person name="Petersen C."/>
        </authorList>
    </citation>
    <scope>NUCLEOTIDE SEQUENCE</scope>
    <source>
        <strain evidence="7">IBT 29864</strain>
    </source>
</reference>
<dbReference type="Gene3D" id="1.20.1250.20">
    <property type="entry name" value="MFS general substrate transporter like domains"/>
    <property type="match status" value="1"/>
</dbReference>
<keyword evidence="8" id="KW-1185">Reference proteome</keyword>
<dbReference type="GO" id="GO:0016020">
    <property type="term" value="C:membrane"/>
    <property type="evidence" value="ECO:0007669"/>
    <property type="project" value="UniProtKB-SubCell"/>
</dbReference>
<sequence>MVAADETQPLLAGASEGSIPQRSDSKKLMILLMCGIFVLAADFGNDMALAPQTAIFEQIICRNQGLLSSGGGTPSTGNPPVNGSDPCKSEAVQAELALILGYKDMFEVLPGILLSLPYGMLSDHWGRKPVIYLGIVGLLLGEIWIRLVAFWSNVLPLRLVWLTGLFRVIGGGDQVVVSIALVMVADIFTEEERTTALFRLQSCVILAEVLGTPISAWMMQYNNWLPYILGTVIIIVGSTPILFLPETLEEAKAKKARYRREAGLDAAETSDNTDERVEPSVKRPLLQEVIHQAREFKDSTQFIWRNYSVCLVILCLLVTVISRQSSSVLLQFASKKFNWSIPRTSLLISLRGVFNLVNYLVVMPALSFVAAKYLNLHGQHRDHRLSQGSGLVSIIGFLVIGLAPVPALLICGLVILSLGSAFLITARSLATGLVPPDHVGTLYSAIAISQSLGILIAGPLFAYLFRVGLHLGGAWMGLPFLQAGLFYVIATLAMWCIRVPRATQDENEEAEPLSSE</sequence>
<comment type="subcellular location">
    <subcellularLocation>
        <location evidence="1">Membrane</location>
        <topology evidence="1">Multi-pass membrane protein</topology>
    </subcellularLocation>
</comment>
<evidence type="ECO:0000256" key="5">
    <source>
        <dbReference type="SAM" id="Phobius"/>
    </source>
</evidence>
<feature type="domain" description="Major facilitator superfamily (MFS) profile" evidence="6">
    <location>
        <begin position="28"/>
        <end position="502"/>
    </location>
</feature>
<dbReference type="GeneID" id="81444170"/>
<dbReference type="Pfam" id="PF07690">
    <property type="entry name" value="MFS_1"/>
    <property type="match status" value="2"/>
</dbReference>
<organism evidence="7 8">
    <name type="scientific">Penicillium cataractarum</name>
    <dbReference type="NCBI Taxonomy" id="2100454"/>
    <lineage>
        <taxon>Eukaryota</taxon>
        <taxon>Fungi</taxon>
        <taxon>Dikarya</taxon>
        <taxon>Ascomycota</taxon>
        <taxon>Pezizomycotina</taxon>
        <taxon>Eurotiomycetes</taxon>
        <taxon>Eurotiomycetidae</taxon>
        <taxon>Eurotiales</taxon>
        <taxon>Aspergillaceae</taxon>
        <taxon>Penicillium</taxon>
    </lineage>
</organism>
<dbReference type="InterPro" id="IPR020846">
    <property type="entry name" value="MFS_dom"/>
</dbReference>
<dbReference type="PANTHER" id="PTHR23507">
    <property type="entry name" value="ZGC:174356"/>
    <property type="match status" value="1"/>
</dbReference>
<evidence type="ECO:0000256" key="1">
    <source>
        <dbReference type="ARBA" id="ARBA00004141"/>
    </source>
</evidence>
<reference evidence="7" key="2">
    <citation type="journal article" date="2023" name="IMA Fungus">
        <title>Comparative genomic study of the Penicillium genus elucidates a diverse pangenome and 15 lateral gene transfer events.</title>
        <authorList>
            <person name="Petersen C."/>
            <person name="Sorensen T."/>
            <person name="Nielsen M.R."/>
            <person name="Sondergaard T.E."/>
            <person name="Sorensen J.L."/>
            <person name="Fitzpatrick D.A."/>
            <person name="Frisvad J.C."/>
            <person name="Nielsen K.L."/>
        </authorList>
    </citation>
    <scope>NUCLEOTIDE SEQUENCE</scope>
    <source>
        <strain evidence="7">IBT 29864</strain>
    </source>
</reference>
<evidence type="ECO:0000259" key="6">
    <source>
        <dbReference type="PROSITE" id="PS50850"/>
    </source>
</evidence>
<evidence type="ECO:0000313" key="7">
    <source>
        <dbReference type="EMBL" id="KAJ5359665.1"/>
    </source>
</evidence>
<dbReference type="RefSeq" id="XP_056550951.1">
    <property type="nucleotide sequence ID" value="XM_056704991.1"/>
</dbReference>
<feature type="transmembrane region" description="Helical" evidence="5">
    <location>
        <begin position="395"/>
        <end position="422"/>
    </location>
</feature>
<dbReference type="InterPro" id="IPR036259">
    <property type="entry name" value="MFS_trans_sf"/>
</dbReference>
<dbReference type="Proteomes" id="UP001147782">
    <property type="component" value="Unassembled WGS sequence"/>
</dbReference>
<dbReference type="EMBL" id="JAPZBS010000009">
    <property type="protein sequence ID" value="KAJ5359665.1"/>
    <property type="molecule type" value="Genomic_DNA"/>
</dbReference>